<protein>
    <recommendedName>
        <fullName evidence="1">NAD(+) hydrolase ThsA Sir2/TIR-associating SLOG domain-containing protein</fullName>
    </recommendedName>
</protein>
<accession>A0A1H7UAR7</accession>
<dbReference type="AlphaFoldDB" id="A0A1H7UAR7"/>
<dbReference type="STRING" id="641665.GCA_002104455_02270"/>
<sequence length="195" mass="22012">MFISGSAEIYAPYERFEAVEFIHKMSNALIENNLRVVNGFGWGVGSSVINGALEAIYSKPLKYSESQLVLRPFPQFKSGKSELPQLWEDYRQKMISLCGISIFVFGNKAKEDQIIEANGVIREFEISHENGNICIPVAATEYASRTIYELIISQPEKYYANPDMAVKYLKILADSKTKLADKIAKLIEFINALNK</sequence>
<evidence type="ECO:0000313" key="3">
    <source>
        <dbReference type="Proteomes" id="UP000199297"/>
    </source>
</evidence>
<feature type="domain" description="NAD(+) hydrolase ThsA Sir2/TIR-associating SLOG" evidence="1">
    <location>
        <begin position="1"/>
        <end position="191"/>
    </location>
</feature>
<proteinExistence type="predicted"/>
<dbReference type="Pfam" id="PF18185">
    <property type="entry name" value="STALD"/>
    <property type="match status" value="1"/>
</dbReference>
<keyword evidence="3" id="KW-1185">Reference proteome</keyword>
<evidence type="ECO:0000259" key="1">
    <source>
        <dbReference type="Pfam" id="PF18185"/>
    </source>
</evidence>
<dbReference type="Proteomes" id="UP000199297">
    <property type="component" value="Unassembled WGS sequence"/>
</dbReference>
<dbReference type="InterPro" id="IPR041486">
    <property type="entry name" value="ThsA_STALD"/>
</dbReference>
<dbReference type="EMBL" id="FOBI01000035">
    <property type="protein sequence ID" value="SEL93397.1"/>
    <property type="molecule type" value="Genomic_DNA"/>
</dbReference>
<name>A0A1H7UAR7_9GAMM</name>
<organism evidence="2 3">
    <name type="scientific">Colwellia chukchiensis</name>
    <dbReference type="NCBI Taxonomy" id="641665"/>
    <lineage>
        <taxon>Bacteria</taxon>
        <taxon>Pseudomonadati</taxon>
        <taxon>Pseudomonadota</taxon>
        <taxon>Gammaproteobacteria</taxon>
        <taxon>Alteromonadales</taxon>
        <taxon>Colwelliaceae</taxon>
        <taxon>Colwellia</taxon>
    </lineage>
</organism>
<evidence type="ECO:0000313" key="2">
    <source>
        <dbReference type="EMBL" id="SEL93397.1"/>
    </source>
</evidence>
<gene>
    <name evidence="2" type="ORF">SAMN05216262_13518</name>
</gene>
<reference evidence="3" key="1">
    <citation type="submission" date="2016-10" db="EMBL/GenBank/DDBJ databases">
        <authorList>
            <person name="Varghese N."/>
            <person name="Submissions S."/>
        </authorList>
    </citation>
    <scope>NUCLEOTIDE SEQUENCE [LARGE SCALE GENOMIC DNA]</scope>
    <source>
        <strain evidence="3">CGMCC 1.9127</strain>
    </source>
</reference>